<evidence type="ECO:0000313" key="1">
    <source>
        <dbReference type="EMBL" id="HAT4299507.1"/>
    </source>
</evidence>
<comment type="caution">
    <text evidence="1">The sequence shown here is derived from an EMBL/GenBank/DDBJ whole genome shotgun (WGS) entry which is preliminary data.</text>
</comment>
<dbReference type="AlphaFoldDB" id="A0AAN5SFT8"/>
<accession>A0AAN5SFT8</accession>
<protein>
    <submittedName>
        <fullName evidence="1">Uncharacterized protein</fullName>
    </submittedName>
</protein>
<dbReference type="Proteomes" id="UP000855421">
    <property type="component" value="Unassembled WGS sequence"/>
</dbReference>
<sequence>MRKFRPGLKYVFTTKNFKKDCKKIGLPYRQLNWYKLCNGIEVNVINPSHGMVGVCSVAPEWCKVVK</sequence>
<proteinExistence type="predicted"/>
<dbReference type="RefSeq" id="WP_078210066.1">
    <property type="nucleotide sequence ID" value="NZ_CP019579.1"/>
</dbReference>
<name>A0AAN5SFT8_CLOPF</name>
<gene>
    <name evidence="1" type="ORF">I9063_002911</name>
</gene>
<reference evidence="1" key="2">
    <citation type="submission" date="2020-07" db="EMBL/GenBank/DDBJ databases">
        <authorList>
            <consortium name="NCBI Pathogen Detection Project"/>
        </authorList>
    </citation>
    <scope>NUCLEOTIDE SEQUENCE</scope>
    <source>
        <strain evidence="1">C25</strain>
    </source>
</reference>
<evidence type="ECO:0000313" key="2">
    <source>
        <dbReference type="Proteomes" id="UP000855421"/>
    </source>
</evidence>
<reference evidence="1" key="1">
    <citation type="journal article" date="2018" name="Genome Biol.">
        <title>SKESA: strategic k-mer extension for scrupulous assemblies.</title>
        <authorList>
            <person name="Souvorov A."/>
            <person name="Agarwala R."/>
            <person name="Lipman D.J."/>
        </authorList>
    </citation>
    <scope>NUCLEOTIDE SEQUENCE</scope>
    <source>
        <strain evidence="1">C25</strain>
    </source>
</reference>
<dbReference type="EMBL" id="DACTBT010000028">
    <property type="protein sequence ID" value="HAT4299507.1"/>
    <property type="molecule type" value="Genomic_DNA"/>
</dbReference>
<organism evidence="1 2">
    <name type="scientific">Clostridium perfringens</name>
    <dbReference type="NCBI Taxonomy" id="1502"/>
    <lineage>
        <taxon>Bacteria</taxon>
        <taxon>Bacillati</taxon>
        <taxon>Bacillota</taxon>
        <taxon>Clostridia</taxon>
        <taxon>Eubacteriales</taxon>
        <taxon>Clostridiaceae</taxon>
        <taxon>Clostridium</taxon>
    </lineage>
</organism>